<keyword evidence="1" id="KW-0472">Membrane</keyword>
<organism evidence="2 3">
    <name type="scientific">Diploptera punctata</name>
    <name type="common">Pacific beetle cockroach</name>
    <dbReference type="NCBI Taxonomy" id="6984"/>
    <lineage>
        <taxon>Eukaryota</taxon>
        <taxon>Metazoa</taxon>
        <taxon>Ecdysozoa</taxon>
        <taxon>Arthropoda</taxon>
        <taxon>Hexapoda</taxon>
        <taxon>Insecta</taxon>
        <taxon>Pterygota</taxon>
        <taxon>Neoptera</taxon>
        <taxon>Polyneoptera</taxon>
        <taxon>Dictyoptera</taxon>
        <taxon>Blattodea</taxon>
        <taxon>Blaberoidea</taxon>
        <taxon>Blaberidae</taxon>
        <taxon>Diplopterinae</taxon>
        <taxon>Diploptera</taxon>
    </lineage>
</organism>
<gene>
    <name evidence="2" type="ORF">L9F63_016336</name>
</gene>
<proteinExistence type="predicted"/>
<reference evidence="2" key="1">
    <citation type="journal article" date="2023" name="IScience">
        <title>Live-bearing cockroach genome reveals convergent evolutionary mechanisms linked to viviparity in insects and beyond.</title>
        <authorList>
            <person name="Fouks B."/>
            <person name="Harrison M.C."/>
            <person name="Mikhailova A.A."/>
            <person name="Marchal E."/>
            <person name="English S."/>
            <person name="Carruthers M."/>
            <person name="Jennings E.C."/>
            <person name="Chiamaka E.L."/>
            <person name="Frigard R.A."/>
            <person name="Pippel M."/>
            <person name="Attardo G.M."/>
            <person name="Benoit J.B."/>
            <person name="Bornberg-Bauer E."/>
            <person name="Tobe S.S."/>
        </authorList>
    </citation>
    <scope>NUCLEOTIDE SEQUENCE</scope>
    <source>
        <strain evidence="2">Stay&amp;Tobe</strain>
    </source>
</reference>
<feature type="transmembrane region" description="Helical" evidence="1">
    <location>
        <begin position="113"/>
        <end position="133"/>
    </location>
</feature>
<dbReference type="EMBL" id="JASPKZ010004201">
    <property type="protein sequence ID" value="KAJ9590625.1"/>
    <property type="molecule type" value="Genomic_DNA"/>
</dbReference>
<feature type="transmembrane region" description="Helical" evidence="1">
    <location>
        <begin position="153"/>
        <end position="178"/>
    </location>
</feature>
<evidence type="ECO:0000313" key="2">
    <source>
        <dbReference type="EMBL" id="KAJ9590625.1"/>
    </source>
</evidence>
<reference evidence="2" key="2">
    <citation type="submission" date="2023-05" db="EMBL/GenBank/DDBJ databases">
        <authorList>
            <person name="Fouks B."/>
        </authorList>
    </citation>
    <scope>NUCLEOTIDE SEQUENCE</scope>
    <source>
        <strain evidence="2">Stay&amp;Tobe</strain>
        <tissue evidence="2">Testes</tissue>
    </source>
</reference>
<name>A0AAD8A1Z2_DIPPU</name>
<evidence type="ECO:0000256" key="1">
    <source>
        <dbReference type="SAM" id="Phobius"/>
    </source>
</evidence>
<sequence length="200" mass="22975">SRTSGWQSEMRTRRERCLTGKGDAGGKVWQHIPDHSSGSAGNSLGTTHPRNSNAAYTTCNNIMNIRTSRGIVNYISSTDLELRVLDQDKVQLHIILLKDRHEIIFDGKWSRDILVISVILLCCLLCGQFTIWRSNSANGGAVKVTLQVETLQVVIYINLHNYFIHISVYIYIYIYIYIYMGREKQKRKTTRETEGDHHHH</sequence>
<feature type="non-terminal residue" evidence="2">
    <location>
        <position position="1"/>
    </location>
</feature>
<dbReference type="AlphaFoldDB" id="A0AAD8A1Z2"/>
<feature type="non-terminal residue" evidence="2">
    <location>
        <position position="200"/>
    </location>
</feature>
<dbReference type="Proteomes" id="UP001233999">
    <property type="component" value="Unassembled WGS sequence"/>
</dbReference>
<accession>A0AAD8A1Z2</accession>
<keyword evidence="3" id="KW-1185">Reference proteome</keyword>
<keyword evidence="1" id="KW-1133">Transmembrane helix</keyword>
<protein>
    <submittedName>
        <fullName evidence="2">Uncharacterized protein</fullName>
    </submittedName>
</protein>
<comment type="caution">
    <text evidence="2">The sequence shown here is derived from an EMBL/GenBank/DDBJ whole genome shotgun (WGS) entry which is preliminary data.</text>
</comment>
<keyword evidence="1" id="KW-0812">Transmembrane</keyword>
<evidence type="ECO:0000313" key="3">
    <source>
        <dbReference type="Proteomes" id="UP001233999"/>
    </source>
</evidence>